<dbReference type="InterPro" id="IPR050237">
    <property type="entry name" value="ATP-dep_AMP-bd_enzyme"/>
</dbReference>
<dbReference type="InterPro" id="IPR025110">
    <property type="entry name" value="AMP-bd_C"/>
</dbReference>
<dbReference type="CDD" id="cd05936">
    <property type="entry name" value="FC-FACS_FadD_like"/>
    <property type="match status" value="1"/>
</dbReference>
<dbReference type="PROSITE" id="PS00455">
    <property type="entry name" value="AMP_BINDING"/>
    <property type="match status" value="1"/>
</dbReference>
<feature type="domain" description="AMP-binding enzyme C-terminal" evidence="2">
    <location>
        <begin position="477"/>
        <end position="552"/>
    </location>
</feature>
<dbReference type="AlphaFoldDB" id="A0A9X8D474"/>
<dbReference type="EMBL" id="QXMN01000017">
    <property type="protein sequence ID" value="RIX79052.1"/>
    <property type="molecule type" value="Genomic_DNA"/>
</dbReference>
<dbReference type="Gene3D" id="3.40.50.12780">
    <property type="entry name" value="N-terminal domain of ligase-like"/>
    <property type="match status" value="1"/>
</dbReference>
<dbReference type="PANTHER" id="PTHR43767:SF1">
    <property type="entry name" value="NONRIBOSOMAL PEPTIDE SYNTHASE PES1 (EUROFUNG)-RELATED"/>
    <property type="match status" value="1"/>
</dbReference>
<dbReference type="Gene3D" id="3.30.300.30">
    <property type="match status" value="1"/>
</dbReference>
<organism evidence="3 4">
    <name type="scientific">Acidovorax cavernicola</name>
    <dbReference type="NCBI Taxonomy" id="1675792"/>
    <lineage>
        <taxon>Bacteria</taxon>
        <taxon>Pseudomonadati</taxon>
        <taxon>Pseudomonadota</taxon>
        <taxon>Betaproteobacteria</taxon>
        <taxon>Burkholderiales</taxon>
        <taxon>Comamonadaceae</taxon>
        <taxon>Acidovorax</taxon>
    </lineage>
</organism>
<gene>
    <name evidence="3" type="ORF">D3H34_15020</name>
</gene>
<dbReference type="OrthoDB" id="9766486at2"/>
<accession>A0A9X8D474</accession>
<feature type="domain" description="AMP-dependent synthetase/ligase" evidence="1">
    <location>
        <begin position="34"/>
        <end position="425"/>
    </location>
</feature>
<dbReference type="InterPro" id="IPR045851">
    <property type="entry name" value="AMP-bd_C_sf"/>
</dbReference>
<dbReference type="GO" id="GO:0016878">
    <property type="term" value="F:acid-thiol ligase activity"/>
    <property type="evidence" value="ECO:0007669"/>
    <property type="project" value="UniProtKB-ARBA"/>
</dbReference>
<proteinExistence type="predicted"/>
<dbReference type="Pfam" id="PF00501">
    <property type="entry name" value="AMP-binding"/>
    <property type="match status" value="1"/>
</dbReference>
<dbReference type="RefSeq" id="WP_119554312.1">
    <property type="nucleotide sequence ID" value="NZ_QXMN01000017.1"/>
</dbReference>
<dbReference type="InterPro" id="IPR000873">
    <property type="entry name" value="AMP-dep_synth/lig_dom"/>
</dbReference>
<name>A0A9X8D474_9BURK</name>
<evidence type="ECO:0000313" key="3">
    <source>
        <dbReference type="EMBL" id="RIX79052.1"/>
    </source>
</evidence>
<evidence type="ECO:0000313" key="4">
    <source>
        <dbReference type="Proteomes" id="UP000265619"/>
    </source>
</evidence>
<evidence type="ECO:0000259" key="1">
    <source>
        <dbReference type="Pfam" id="PF00501"/>
    </source>
</evidence>
<dbReference type="Pfam" id="PF13193">
    <property type="entry name" value="AMP-binding_C"/>
    <property type="match status" value="1"/>
</dbReference>
<dbReference type="Proteomes" id="UP000265619">
    <property type="component" value="Unassembled WGS sequence"/>
</dbReference>
<keyword evidence="3" id="KW-0436">Ligase</keyword>
<dbReference type="InterPro" id="IPR042099">
    <property type="entry name" value="ANL_N_sf"/>
</dbReference>
<dbReference type="SUPFAM" id="SSF56801">
    <property type="entry name" value="Acetyl-CoA synthetase-like"/>
    <property type="match status" value="1"/>
</dbReference>
<protein>
    <submittedName>
        <fullName evidence="3">Long-chain fatty acid--CoA ligase</fullName>
    </submittedName>
</protein>
<reference evidence="3 4" key="1">
    <citation type="submission" date="2018-09" db="EMBL/GenBank/DDBJ databases">
        <title>Acidovorax cavernicola nov. sp. isolated from Gruta de las Maravillas (Aracena, Spain).</title>
        <authorList>
            <person name="Jurado V."/>
            <person name="Gutierrez-Patricio S."/>
            <person name="Gonzalez-Pimentel J.L."/>
            <person name="Miller A.Z."/>
            <person name="Laiz L."/>
            <person name="Saiz-Jimenez C."/>
        </authorList>
    </citation>
    <scope>NUCLEOTIDE SEQUENCE [LARGE SCALE GENOMIC DNA]</scope>
    <source>
        <strain evidence="3 4">1011MAR4D40.2</strain>
    </source>
</reference>
<dbReference type="PANTHER" id="PTHR43767">
    <property type="entry name" value="LONG-CHAIN-FATTY-ACID--COA LIGASE"/>
    <property type="match status" value="1"/>
</dbReference>
<evidence type="ECO:0000259" key="2">
    <source>
        <dbReference type="Pfam" id="PF13193"/>
    </source>
</evidence>
<keyword evidence="4" id="KW-1185">Reference proteome</keyword>
<sequence>MNRSNDKPWLASYPEGVKWDETITPKPVQQILTDAVAGHPDRPAIDFMGKRLNYRELGALVDRAAKGLQALGVRPGVHVGLFLPNTPHYLVALFGVLQAGGTVVNYSPLDAAKVLEHKIEDSQTDFLITLDLAALYPQMAAMLGKTRLKKLIVGNLAEMTGAPQQVAAQMKAKNETVDISGDEHHLRFSELLDNDGRYTPHPIGDPREALAILQYTGGTTGLPKGAMLTHANLSSACEQVVITQSGTPPVLQMGTERLLAVLPPFHIYALTVNLLLGVRLAAEIVQHLRFDPKAALRDIAEKKLTTFCGVPTMFTAVIGDPDTPQYDLHSLKLCNSGGAPLPMEVGERFRAITGTWLAEGWGMTETSPTGTFSPAHGQRKAGSCGIPHPGVVIKMLDLEDPTRYVPLGEKGEMCIQGPNVMKGYWNKPEATADSTTFDGFFRTGDVGYMDEDGFVFIVDRCKDMLLCSGYNVYPRVLEEAIYQHPSVNEVAVIGVADEYRGQSPKAFVMLKAGAEPFTLAQLQAFLKERVGKHEMVQALEIRAALPKTAVGKLSKKDLMDEELRNQAVAAATA</sequence>
<dbReference type="InterPro" id="IPR020845">
    <property type="entry name" value="AMP-binding_CS"/>
</dbReference>
<comment type="caution">
    <text evidence="3">The sequence shown here is derived from an EMBL/GenBank/DDBJ whole genome shotgun (WGS) entry which is preliminary data.</text>
</comment>